<accession>A0AAE9YC34</accession>
<organism evidence="4 5">
    <name type="scientific">Iamia majanohamensis</name>
    <dbReference type="NCBI Taxonomy" id="467976"/>
    <lineage>
        <taxon>Bacteria</taxon>
        <taxon>Bacillati</taxon>
        <taxon>Actinomycetota</taxon>
        <taxon>Acidimicrobiia</taxon>
        <taxon>Acidimicrobiales</taxon>
        <taxon>Iamiaceae</taxon>
        <taxon>Iamia</taxon>
    </lineage>
</organism>
<evidence type="ECO:0000256" key="2">
    <source>
        <dbReference type="SAM" id="MobiDB-lite"/>
    </source>
</evidence>
<evidence type="ECO:0000259" key="3">
    <source>
        <dbReference type="PROSITE" id="PS50125"/>
    </source>
</evidence>
<feature type="compositionally biased region" description="Basic and acidic residues" evidence="2">
    <location>
        <begin position="1"/>
        <end position="13"/>
    </location>
</feature>
<gene>
    <name evidence="4" type="ORF">PO878_06230</name>
</gene>
<feature type="compositionally biased region" description="Basic and acidic residues" evidence="2">
    <location>
        <begin position="382"/>
        <end position="410"/>
    </location>
</feature>
<dbReference type="InterPro" id="IPR029787">
    <property type="entry name" value="Nucleotide_cyclase"/>
</dbReference>
<name>A0AAE9YC34_9ACTN</name>
<dbReference type="RefSeq" id="WP_272737841.1">
    <property type="nucleotide sequence ID" value="NZ_CP116942.1"/>
</dbReference>
<reference evidence="4" key="1">
    <citation type="submission" date="2023-01" db="EMBL/GenBank/DDBJ databases">
        <title>The diversity of Class Acidimicrobiia in South China Sea sediment environments and the proposal of Iamia marina sp. nov., a novel species of the genus Iamia.</title>
        <authorList>
            <person name="He Y."/>
            <person name="Tian X."/>
        </authorList>
    </citation>
    <scope>NUCLEOTIDE SEQUENCE</scope>
    <source>
        <strain evidence="4">DSM 19957</strain>
    </source>
</reference>
<protein>
    <submittedName>
        <fullName evidence="4">Adenylate/guanylate cyclase domain-containing protein</fullName>
    </submittedName>
</protein>
<dbReference type="SUPFAM" id="SSF55073">
    <property type="entry name" value="Nucleotide cyclase"/>
    <property type="match status" value="1"/>
</dbReference>
<dbReference type="InterPro" id="IPR050697">
    <property type="entry name" value="Adenylyl/Guanylyl_Cyclase_3/4"/>
</dbReference>
<dbReference type="AlphaFoldDB" id="A0AAE9YC34"/>
<dbReference type="InterPro" id="IPR001054">
    <property type="entry name" value="A/G_cyclase"/>
</dbReference>
<evidence type="ECO:0000313" key="4">
    <source>
        <dbReference type="EMBL" id="WCO68324.1"/>
    </source>
</evidence>
<dbReference type="EMBL" id="CP116942">
    <property type="protein sequence ID" value="WCO68324.1"/>
    <property type="molecule type" value="Genomic_DNA"/>
</dbReference>
<evidence type="ECO:0000313" key="5">
    <source>
        <dbReference type="Proteomes" id="UP001216390"/>
    </source>
</evidence>
<feature type="region of interest" description="Disordered" evidence="2">
    <location>
        <begin position="376"/>
        <end position="444"/>
    </location>
</feature>
<dbReference type="CDD" id="cd07302">
    <property type="entry name" value="CHD"/>
    <property type="match status" value="1"/>
</dbReference>
<dbReference type="KEGG" id="ima:PO878_06230"/>
<feature type="region of interest" description="Disordered" evidence="2">
    <location>
        <begin position="1"/>
        <end position="21"/>
    </location>
</feature>
<dbReference type="Proteomes" id="UP001216390">
    <property type="component" value="Chromosome"/>
</dbReference>
<comment type="similarity">
    <text evidence="1">Belongs to the adenylyl cyclase class-3 family.</text>
</comment>
<proteinExistence type="inferred from homology"/>
<dbReference type="GO" id="GO:0006171">
    <property type="term" value="P:cAMP biosynthetic process"/>
    <property type="evidence" value="ECO:0007669"/>
    <property type="project" value="TreeGrafter"/>
</dbReference>
<sequence>MTDGDRGPAHPPDEGAEADDEGLVTLDDELGLDGLDLPTLRHLLHDTGIDDDAVTRAEETGTLGFLAIERFAVPDPARYDLVEIAGLTGMPAGQITLMWRSLGLPEPRPGDRIFTQVDVEMLGTVAGLMELGLIEPDLAMQMSRVIGWSLARVAAAMVDSIEVDPAARAADDPELAVFAGTMLPTMTQVIEHVWRRHLQIAARNRINRELDSSESRDTRAVGFADLVGFTTLSQQVDEHTLASIVGRFEEIAYDTVTSFGGRVVKMIGDEVMYAIEDPTEAVLVGLALAEEYAADEALSDVRVGIACGPVVEREADLYGPVVNVASRIVNIAFPGSVLTTDEVHETVGDDPRLAWKALKPRKIKDIGRVPLWAVRPVDDDDRAGPRSEVRERRTEARERRLADLDEEGRSRRSRRRRGGDRDEPDDGAAADAPGGAGDEADTDR</sequence>
<dbReference type="SMART" id="SM00044">
    <property type="entry name" value="CYCc"/>
    <property type="match status" value="1"/>
</dbReference>
<dbReference type="PANTHER" id="PTHR43081">
    <property type="entry name" value="ADENYLATE CYCLASE, TERMINAL-DIFFERENTIATION SPECIFIC-RELATED"/>
    <property type="match status" value="1"/>
</dbReference>
<dbReference type="GO" id="GO:0004016">
    <property type="term" value="F:adenylate cyclase activity"/>
    <property type="evidence" value="ECO:0007669"/>
    <property type="project" value="UniProtKB-ARBA"/>
</dbReference>
<dbReference type="PANTHER" id="PTHR43081:SF19">
    <property type="entry name" value="PH-SENSITIVE ADENYLATE CYCLASE RV1264"/>
    <property type="match status" value="1"/>
</dbReference>
<dbReference type="Pfam" id="PF00211">
    <property type="entry name" value="Guanylate_cyc"/>
    <property type="match status" value="1"/>
</dbReference>
<evidence type="ECO:0000256" key="1">
    <source>
        <dbReference type="ARBA" id="ARBA00005381"/>
    </source>
</evidence>
<feature type="domain" description="Guanylate cyclase" evidence="3">
    <location>
        <begin position="220"/>
        <end position="329"/>
    </location>
</feature>
<dbReference type="PROSITE" id="PS50125">
    <property type="entry name" value="GUANYLATE_CYCLASE_2"/>
    <property type="match status" value="1"/>
</dbReference>
<dbReference type="Gene3D" id="3.30.70.1230">
    <property type="entry name" value="Nucleotide cyclase"/>
    <property type="match status" value="1"/>
</dbReference>
<dbReference type="GO" id="GO:0035556">
    <property type="term" value="P:intracellular signal transduction"/>
    <property type="evidence" value="ECO:0007669"/>
    <property type="project" value="InterPro"/>
</dbReference>
<keyword evidence="5" id="KW-1185">Reference proteome</keyword>